<reference evidence="2" key="1">
    <citation type="submission" date="2009-11" db="EMBL/GenBank/DDBJ databases">
        <title>Genome sequencing of Bartonella species and comparative genomics.</title>
        <authorList>
            <person name="Engel P."/>
            <person name="Salzburger W."/>
            <person name="Marius L."/>
            <person name="Chao-Chin C."/>
            <person name="Soichi M."/>
            <person name="Christa L."/>
            <person name="Alexandra C."/>
            <person name="Aurelie L."/>
            <person name="Claudine M."/>
            <person name="Stephan S.C."/>
            <person name="Christoph D."/>
        </authorList>
    </citation>
    <scope>NUCLEOTIDE SEQUENCE [LARGE SCALE GENOMIC DNA]</scope>
    <source>
        <strain evidence="2">CIP 104772 / 73</strain>
    </source>
</reference>
<evidence type="ECO:0000313" key="2">
    <source>
        <dbReference type="Proteomes" id="UP000009101"/>
    </source>
</evidence>
<organism evidence="1 2">
    <name type="scientific">Bartonella clarridgeiae (strain CCUG 45776 / CIP 104772 / 73)</name>
    <dbReference type="NCBI Taxonomy" id="696125"/>
    <lineage>
        <taxon>Bacteria</taxon>
        <taxon>Pseudomonadati</taxon>
        <taxon>Pseudomonadota</taxon>
        <taxon>Alphaproteobacteria</taxon>
        <taxon>Hyphomicrobiales</taxon>
        <taxon>Bartonellaceae</taxon>
        <taxon>Bartonella</taxon>
    </lineage>
</organism>
<dbReference type="KEGG" id="bcd:BARCL_1261"/>
<gene>
    <name evidence="1" type="ordered locus">BARCL_1261</name>
</gene>
<sequence length="95" mass="11157">MYIFQSPCRKNDKIKKRIAQLKEELTTINRQHFQSHPFENISNILNKWKLKGHQALYHINAHAKELKKKAKENPKTALLLATGLVLTSYCLMRKN</sequence>
<name>E6YJ95_BARC7</name>
<dbReference type="EMBL" id="FN645454">
    <property type="protein sequence ID" value="CBI76933.1"/>
    <property type="molecule type" value="Genomic_DNA"/>
</dbReference>
<evidence type="ECO:0000313" key="1">
    <source>
        <dbReference type="EMBL" id="CBI76933.1"/>
    </source>
</evidence>
<proteinExistence type="predicted"/>
<dbReference type="AlphaFoldDB" id="E6YJ95"/>
<dbReference type="eggNOG" id="ENOG50301M4">
    <property type="taxonomic scope" value="Bacteria"/>
</dbReference>
<reference evidence="1 2" key="2">
    <citation type="journal article" date="2011" name="PLoS Genet.">
        <title>Parallel evolution of a type IV secretion system in radiating lineages of the host-restricted bacterial pathogen Bartonella.</title>
        <authorList>
            <person name="Engel P."/>
            <person name="Salzburger W."/>
            <person name="Liesch M."/>
            <person name="Chang C.C."/>
            <person name="Maruyama S."/>
            <person name="Lanz C."/>
            <person name="Calteau A."/>
            <person name="Lajus A."/>
            <person name="Medigue C."/>
            <person name="Schuster S.C."/>
            <person name="Dehio C."/>
        </authorList>
    </citation>
    <scope>NUCLEOTIDE SEQUENCE [LARGE SCALE GENOMIC DNA]</scope>
    <source>
        <strain evidence="2">CIP 104772 / 73</strain>
    </source>
</reference>
<dbReference type="RefSeq" id="WP_013545556.1">
    <property type="nucleotide sequence ID" value="NC_014932.1"/>
</dbReference>
<evidence type="ECO:0008006" key="3">
    <source>
        <dbReference type="Google" id="ProtNLM"/>
    </source>
</evidence>
<accession>E6YJ95</accession>
<protein>
    <recommendedName>
        <fullName evidence="3">DUF3618 domain-containing protein</fullName>
    </recommendedName>
</protein>
<dbReference type="OrthoDB" id="7924599at2"/>
<dbReference type="HOGENOM" id="CLU_2367133_0_0_5"/>
<dbReference type="Proteomes" id="UP000009101">
    <property type="component" value="Chromosome"/>
</dbReference>
<keyword evidence="2" id="KW-1185">Reference proteome</keyword>